<evidence type="ECO:0000256" key="1">
    <source>
        <dbReference type="SAM" id="MobiDB-lite"/>
    </source>
</evidence>
<feature type="compositionally biased region" description="Basic and acidic residues" evidence="1">
    <location>
        <begin position="82"/>
        <end position="94"/>
    </location>
</feature>
<name>A0ABV0PMZ1_9TELE</name>
<evidence type="ECO:0000313" key="2">
    <source>
        <dbReference type="EMBL" id="MEQ2184707.1"/>
    </source>
</evidence>
<comment type="caution">
    <text evidence="2">The sequence shown here is derived from an EMBL/GenBank/DDBJ whole genome shotgun (WGS) entry which is preliminary data.</text>
</comment>
<reference evidence="2 3" key="1">
    <citation type="submission" date="2021-06" db="EMBL/GenBank/DDBJ databases">
        <authorList>
            <person name="Palmer J.M."/>
        </authorList>
    </citation>
    <scope>NUCLEOTIDE SEQUENCE [LARGE SCALE GENOMIC DNA]</scope>
    <source>
        <strain evidence="2 3">GA_2019</strain>
        <tissue evidence="2">Muscle</tissue>
    </source>
</reference>
<proteinExistence type="predicted"/>
<organism evidence="2 3">
    <name type="scientific">Goodea atripinnis</name>
    <dbReference type="NCBI Taxonomy" id="208336"/>
    <lineage>
        <taxon>Eukaryota</taxon>
        <taxon>Metazoa</taxon>
        <taxon>Chordata</taxon>
        <taxon>Craniata</taxon>
        <taxon>Vertebrata</taxon>
        <taxon>Euteleostomi</taxon>
        <taxon>Actinopterygii</taxon>
        <taxon>Neopterygii</taxon>
        <taxon>Teleostei</taxon>
        <taxon>Neoteleostei</taxon>
        <taxon>Acanthomorphata</taxon>
        <taxon>Ovalentaria</taxon>
        <taxon>Atherinomorphae</taxon>
        <taxon>Cyprinodontiformes</taxon>
        <taxon>Goodeidae</taxon>
        <taxon>Goodea</taxon>
    </lineage>
</organism>
<feature type="region of interest" description="Disordered" evidence="1">
    <location>
        <begin position="73"/>
        <end position="94"/>
    </location>
</feature>
<evidence type="ECO:0000313" key="3">
    <source>
        <dbReference type="Proteomes" id="UP001476798"/>
    </source>
</evidence>
<dbReference type="Proteomes" id="UP001476798">
    <property type="component" value="Unassembled WGS sequence"/>
</dbReference>
<accession>A0ABV0PMZ1</accession>
<evidence type="ECO:0008006" key="4">
    <source>
        <dbReference type="Google" id="ProtNLM"/>
    </source>
</evidence>
<dbReference type="EMBL" id="JAHRIO010080613">
    <property type="protein sequence ID" value="MEQ2184707.1"/>
    <property type="molecule type" value="Genomic_DNA"/>
</dbReference>
<gene>
    <name evidence="2" type="ORF">GOODEAATRI_010850</name>
</gene>
<keyword evidence="3" id="KW-1185">Reference proteome</keyword>
<protein>
    <recommendedName>
        <fullName evidence="4">Secreted protein</fullName>
    </recommendedName>
</protein>
<sequence length="94" mass="10738">MDVNAAASGYLLFSCYLQQCSSSARVKRPSRTFLQNRLRGPYDRQQPSSRQWTGIRMCWIRGSLYRVSANKLSRTVTPQTSIDRRGTSGQEPHI</sequence>